<feature type="non-terminal residue" evidence="4">
    <location>
        <position position="1"/>
    </location>
</feature>
<dbReference type="InterPro" id="IPR013087">
    <property type="entry name" value="Znf_C2H2_type"/>
</dbReference>
<dbReference type="PROSITE" id="PS00028">
    <property type="entry name" value="ZINC_FINGER_C2H2_1"/>
    <property type="match status" value="1"/>
</dbReference>
<feature type="region of interest" description="Disordered" evidence="2">
    <location>
        <begin position="46"/>
        <end position="131"/>
    </location>
</feature>
<keyword evidence="1" id="KW-0863">Zinc-finger</keyword>
<evidence type="ECO:0000313" key="4">
    <source>
        <dbReference type="EMBL" id="KIL63584.1"/>
    </source>
</evidence>
<evidence type="ECO:0000256" key="1">
    <source>
        <dbReference type="PROSITE-ProRule" id="PRU00042"/>
    </source>
</evidence>
<protein>
    <recommendedName>
        <fullName evidence="3">C2H2-type domain-containing protein</fullName>
    </recommendedName>
</protein>
<keyword evidence="1" id="KW-0862">Zinc</keyword>
<keyword evidence="5" id="KW-1185">Reference proteome</keyword>
<dbReference type="HOGENOM" id="CLU_1791407_0_0_1"/>
<feature type="compositionally biased region" description="Polar residues" evidence="2">
    <location>
        <begin position="122"/>
        <end position="131"/>
    </location>
</feature>
<feature type="domain" description="C2H2-type" evidence="3">
    <location>
        <begin position="25"/>
        <end position="54"/>
    </location>
</feature>
<dbReference type="OrthoDB" id="6077919at2759"/>
<keyword evidence="1" id="KW-0479">Metal-binding</keyword>
<accession>A0A0C2TA85</accession>
<dbReference type="PROSITE" id="PS50157">
    <property type="entry name" value="ZINC_FINGER_C2H2_2"/>
    <property type="match status" value="1"/>
</dbReference>
<dbReference type="Gene3D" id="3.30.160.60">
    <property type="entry name" value="Classic Zinc Finger"/>
    <property type="match status" value="1"/>
</dbReference>
<dbReference type="Proteomes" id="UP000054549">
    <property type="component" value="Unassembled WGS sequence"/>
</dbReference>
<dbReference type="STRING" id="946122.A0A0C2TA85"/>
<dbReference type="InParanoid" id="A0A0C2TA85"/>
<dbReference type="InterPro" id="IPR036236">
    <property type="entry name" value="Znf_C2H2_sf"/>
</dbReference>
<organism evidence="4 5">
    <name type="scientific">Amanita muscaria (strain Koide BX008)</name>
    <dbReference type="NCBI Taxonomy" id="946122"/>
    <lineage>
        <taxon>Eukaryota</taxon>
        <taxon>Fungi</taxon>
        <taxon>Dikarya</taxon>
        <taxon>Basidiomycota</taxon>
        <taxon>Agaricomycotina</taxon>
        <taxon>Agaricomycetes</taxon>
        <taxon>Agaricomycetidae</taxon>
        <taxon>Agaricales</taxon>
        <taxon>Pluteineae</taxon>
        <taxon>Amanitaceae</taxon>
        <taxon>Amanita</taxon>
    </lineage>
</organism>
<evidence type="ECO:0000256" key="2">
    <source>
        <dbReference type="SAM" id="MobiDB-lite"/>
    </source>
</evidence>
<dbReference type="GO" id="GO:0008270">
    <property type="term" value="F:zinc ion binding"/>
    <property type="evidence" value="ECO:0007669"/>
    <property type="project" value="UniProtKB-KW"/>
</dbReference>
<evidence type="ECO:0000259" key="3">
    <source>
        <dbReference type="PROSITE" id="PS50157"/>
    </source>
</evidence>
<dbReference type="AlphaFoldDB" id="A0A0C2TA85"/>
<dbReference type="SUPFAM" id="SSF57667">
    <property type="entry name" value="beta-beta-alpha zinc fingers"/>
    <property type="match status" value="1"/>
</dbReference>
<dbReference type="EMBL" id="KN818257">
    <property type="protein sequence ID" value="KIL63584.1"/>
    <property type="molecule type" value="Genomic_DNA"/>
</dbReference>
<evidence type="ECO:0000313" key="5">
    <source>
        <dbReference type="Proteomes" id="UP000054549"/>
    </source>
</evidence>
<proteinExistence type="predicted"/>
<name>A0A0C2TA85_AMAMK</name>
<gene>
    <name evidence="4" type="ORF">M378DRAFT_79401</name>
</gene>
<reference evidence="4 5" key="1">
    <citation type="submission" date="2014-04" db="EMBL/GenBank/DDBJ databases">
        <title>Evolutionary Origins and Diversification of the Mycorrhizal Mutualists.</title>
        <authorList>
            <consortium name="DOE Joint Genome Institute"/>
            <consortium name="Mycorrhizal Genomics Consortium"/>
            <person name="Kohler A."/>
            <person name="Kuo A."/>
            <person name="Nagy L.G."/>
            <person name="Floudas D."/>
            <person name="Copeland A."/>
            <person name="Barry K.W."/>
            <person name="Cichocki N."/>
            <person name="Veneault-Fourrey C."/>
            <person name="LaButti K."/>
            <person name="Lindquist E.A."/>
            <person name="Lipzen A."/>
            <person name="Lundell T."/>
            <person name="Morin E."/>
            <person name="Murat C."/>
            <person name="Riley R."/>
            <person name="Ohm R."/>
            <person name="Sun H."/>
            <person name="Tunlid A."/>
            <person name="Henrissat B."/>
            <person name="Grigoriev I.V."/>
            <person name="Hibbett D.S."/>
            <person name="Martin F."/>
        </authorList>
    </citation>
    <scope>NUCLEOTIDE SEQUENCE [LARGE SCALE GENOMIC DNA]</scope>
    <source>
        <strain evidence="4 5">Koide BX008</strain>
    </source>
</reference>
<feature type="compositionally biased region" description="Basic and acidic residues" evidence="2">
    <location>
        <begin position="91"/>
        <end position="100"/>
    </location>
</feature>
<sequence length="145" mass="16844">RRYICPTCFKRFNRPDSLHCGATSLRCPFPNCGREFRFISHMHRHYRSHTSPEQSRAEPVEPRRCRHRAHDPDLVLVTGGPPGQPQPHPFNDLDYHRPRQDSIIPRTLKSKFSDDSEDGQNHRSLTNGGYHHSTCTLYPSYPLKA</sequence>